<feature type="region of interest" description="Disordered" evidence="1">
    <location>
        <begin position="338"/>
        <end position="380"/>
    </location>
</feature>
<dbReference type="InterPro" id="IPR046112">
    <property type="entry name" value="DUF6049"/>
</dbReference>
<accession>A0ABP7KLI9</accession>
<comment type="caution">
    <text evidence="3">The sequence shown here is derived from an EMBL/GenBank/DDBJ whole genome shotgun (WGS) entry which is preliminary data.</text>
</comment>
<sequence length="800" mass="82243">MVAESIPERRPVLPTSSVTRFVRTRTAFAVVLVGIVTAASAVLIPSSAQAAAPSSAALSSAGQTTAHRAQAATSVKTETADDSVNVQLSPTASVVLHPGEDLRVTATVSNHTADTIPVSTINVYLAERALTSRTAIDDWLHPESTTGTPGDLLLSHPLTAELQPGHSTSVDLTIPAANVGLTTGNAWGARGIAATVTTDADAIADGRSTIIWYSGEPITPITLATVFPLTVPADSADASGLISADTLASLTGPSGQLSRELAAVENRPITLAIDPMILASIRILGNSAPADAVDWLDRLTQATNDSFPLSYADADIALQAQAGAPALLEPLSFEQDIDPSLFTTPPATGDESTTPLTPPSTVEPSSASPTPTPSSGAVIPPTTAELLDFDYTMTDVGWPSAGVVSSADLEVFAASGLGSTILSGANVTNSDQSVVPNSVLDLEHTVGLTTDDALQSALRSAASAVSFDAWRGAMAEASALLAVVAAEQPTAARTLLTTFNRATTEPMPFLSQTLEALESAPWQKPGTLQAARSAAPTAGVAFASQSEPDSRVDNSAVLLTREAELTAFSTALTSPLEVTGTQRLEVLTLLSVDWETQPEAWLSAVNASLASSLKILDSVVVTTKGPINVVGSKVDIPVTLTNALDQAVTVRVNVVPSNGRLVVGSDEETTIEANSARAVKVPVSAAVGNGEVTLRVTLFSPTGAPIGEPGMIAINVRADWESLGTAIFALLVVLFFGFGVWRNIARRRKARTAPAAETDGTATDGVATDSDATEDAAGAGDTGEVEPPKTVTEPGDDTRE</sequence>
<keyword evidence="2" id="KW-1133">Transmembrane helix</keyword>
<feature type="region of interest" description="Disordered" evidence="1">
    <location>
        <begin position="749"/>
        <end position="800"/>
    </location>
</feature>
<protein>
    <recommendedName>
        <fullName evidence="5">2-oxoglutarate dehydrogenase</fullName>
    </recommendedName>
</protein>
<dbReference type="Proteomes" id="UP001501803">
    <property type="component" value="Unassembled WGS sequence"/>
</dbReference>
<dbReference type="RefSeq" id="WP_345066050.1">
    <property type="nucleotide sequence ID" value="NZ_BAABCN010000004.1"/>
</dbReference>
<feature type="compositionally biased region" description="Low complexity" evidence="1">
    <location>
        <begin position="752"/>
        <end position="779"/>
    </location>
</feature>
<gene>
    <name evidence="3" type="ORF">GCM10022381_21360</name>
</gene>
<feature type="compositionally biased region" description="Low complexity" evidence="1">
    <location>
        <begin position="359"/>
        <end position="375"/>
    </location>
</feature>
<evidence type="ECO:0000313" key="4">
    <source>
        <dbReference type="Proteomes" id="UP001501803"/>
    </source>
</evidence>
<dbReference type="Pfam" id="PF19516">
    <property type="entry name" value="DUF6049"/>
    <property type="match status" value="1"/>
</dbReference>
<name>A0ABP7KLI9_9MICO</name>
<keyword evidence="2" id="KW-0472">Membrane</keyword>
<evidence type="ECO:0000313" key="3">
    <source>
        <dbReference type="EMBL" id="GAA3878706.1"/>
    </source>
</evidence>
<reference evidence="4" key="1">
    <citation type="journal article" date="2019" name="Int. J. Syst. Evol. Microbiol.">
        <title>The Global Catalogue of Microorganisms (GCM) 10K type strain sequencing project: providing services to taxonomists for standard genome sequencing and annotation.</title>
        <authorList>
            <consortium name="The Broad Institute Genomics Platform"/>
            <consortium name="The Broad Institute Genome Sequencing Center for Infectious Disease"/>
            <person name="Wu L."/>
            <person name="Ma J."/>
        </authorList>
    </citation>
    <scope>NUCLEOTIDE SEQUENCE [LARGE SCALE GENOMIC DNA]</scope>
    <source>
        <strain evidence="4">JCM 17021</strain>
    </source>
</reference>
<evidence type="ECO:0000256" key="2">
    <source>
        <dbReference type="SAM" id="Phobius"/>
    </source>
</evidence>
<keyword evidence="4" id="KW-1185">Reference proteome</keyword>
<feature type="transmembrane region" description="Helical" evidence="2">
    <location>
        <begin position="723"/>
        <end position="741"/>
    </location>
</feature>
<evidence type="ECO:0000256" key="1">
    <source>
        <dbReference type="SAM" id="MobiDB-lite"/>
    </source>
</evidence>
<evidence type="ECO:0008006" key="5">
    <source>
        <dbReference type="Google" id="ProtNLM"/>
    </source>
</evidence>
<feature type="compositionally biased region" description="Polar residues" evidence="1">
    <location>
        <begin position="341"/>
        <end position="355"/>
    </location>
</feature>
<proteinExistence type="predicted"/>
<dbReference type="EMBL" id="BAABCN010000004">
    <property type="protein sequence ID" value="GAA3878706.1"/>
    <property type="molecule type" value="Genomic_DNA"/>
</dbReference>
<keyword evidence="2" id="KW-0812">Transmembrane</keyword>
<organism evidence="3 4">
    <name type="scientific">Leifsonia kafniensis</name>
    <dbReference type="NCBI Taxonomy" id="475957"/>
    <lineage>
        <taxon>Bacteria</taxon>
        <taxon>Bacillati</taxon>
        <taxon>Actinomycetota</taxon>
        <taxon>Actinomycetes</taxon>
        <taxon>Micrococcales</taxon>
        <taxon>Microbacteriaceae</taxon>
        <taxon>Leifsonia</taxon>
    </lineage>
</organism>